<accession>A0A9P9AAL5</accession>
<keyword evidence="5" id="KW-1185">Reference proteome</keyword>
<dbReference type="PANTHER" id="PTHR18460">
    <property type="entry name" value="TEL2 INTERACTING PROTEIN 1 TTI1 FAMILY MEMBER"/>
    <property type="match status" value="1"/>
</dbReference>
<dbReference type="InterPro" id="IPR057566">
    <property type="entry name" value="TPR_TTI1_N"/>
</dbReference>
<gene>
    <name evidence="4" type="ORF">F5X68DRAFT_11014</name>
</gene>
<dbReference type="PIRSF" id="PIRSF005250">
    <property type="entry name" value="UCP005250"/>
    <property type="match status" value="1"/>
</dbReference>
<reference evidence="4" key="1">
    <citation type="journal article" date="2021" name="Nat. Commun.">
        <title>Genetic determinants of endophytism in the Arabidopsis root mycobiome.</title>
        <authorList>
            <person name="Mesny F."/>
            <person name="Miyauchi S."/>
            <person name="Thiergart T."/>
            <person name="Pickel B."/>
            <person name="Atanasova L."/>
            <person name="Karlsson M."/>
            <person name="Huettel B."/>
            <person name="Barry K.W."/>
            <person name="Haridas S."/>
            <person name="Chen C."/>
            <person name="Bauer D."/>
            <person name="Andreopoulos W."/>
            <person name="Pangilinan J."/>
            <person name="LaButti K."/>
            <person name="Riley R."/>
            <person name="Lipzen A."/>
            <person name="Clum A."/>
            <person name="Drula E."/>
            <person name="Henrissat B."/>
            <person name="Kohler A."/>
            <person name="Grigoriev I.V."/>
            <person name="Martin F.M."/>
            <person name="Hacquard S."/>
        </authorList>
    </citation>
    <scope>NUCLEOTIDE SEQUENCE</scope>
    <source>
        <strain evidence="4">MPI-SDFR-AT-0117</strain>
    </source>
</reference>
<dbReference type="Proteomes" id="UP000770015">
    <property type="component" value="Unassembled WGS sequence"/>
</dbReference>
<dbReference type="InterPro" id="IPR016024">
    <property type="entry name" value="ARM-type_fold"/>
</dbReference>
<dbReference type="EMBL" id="JAGSXJ010000011">
    <property type="protein sequence ID" value="KAH6687472.1"/>
    <property type="molecule type" value="Genomic_DNA"/>
</dbReference>
<dbReference type="InterPro" id="IPR016441">
    <property type="entry name" value="Tti1"/>
</dbReference>
<dbReference type="InterPro" id="IPR052587">
    <property type="entry name" value="TELO2-interacting_protein_1"/>
</dbReference>
<feature type="region of interest" description="Disordered" evidence="1">
    <location>
        <begin position="737"/>
        <end position="820"/>
    </location>
</feature>
<dbReference type="Pfam" id="PF24181">
    <property type="entry name" value="TPR_TTI1_C"/>
    <property type="match status" value="1"/>
</dbReference>
<dbReference type="SUPFAM" id="SSF48371">
    <property type="entry name" value="ARM repeat"/>
    <property type="match status" value="1"/>
</dbReference>
<name>A0A9P9AAL5_9PEZI</name>
<dbReference type="AlphaFoldDB" id="A0A9P9AAL5"/>
<evidence type="ECO:0000256" key="1">
    <source>
        <dbReference type="SAM" id="MobiDB-lite"/>
    </source>
</evidence>
<dbReference type="Pfam" id="PF24173">
    <property type="entry name" value="TPR_TTI1_N"/>
    <property type="match status" value="1"/>
</dbReference>
<dbReference type="OrthoDB" id="49511at2759"/>
<dbReference type="InterPro" id="IPR011989">
    <property type="entry name" value="ARM-like"/>
</dbReference>
<proteinExistence type="predicted"/>
<dbReference type="GO" id="GO:0005737">
    <property type="term" value="C:cytoplasm"/>
    <property type="evidence" value="ECO:0007669"/>
    <property type="project" value="TreeGrafter"/>
</dbReference>
<evidence type="ECO:0000259" key="2">
    <source>
        <dbReference type="Pfam" id="PF24173"/>
    </source>
</evidence>
<evidence type="ECO:0000313" key="5">
    <source>
        <dbReference type="Proteomes" id="UP000770015"/>
    </source>
</evidence>
<evidence type="ECO:0000313" key="4">
    <source>
        <dbReference type="EMBL" id="KAH6687472.1"/>
    </source>
</evidence>
<dbReference type="PANTHER" id="PTHR18460:SF3">
    <property type="entry name" value="TELO2-INTERACTING PROTEIN 1 HOMOLOG"/>
    <property type="match status" value="1"/>
</dbReference>
<feature type="compositionally biased region" description="Polar residues" evidence="1">
    <location>
        <begin position="788"/>
        <end position="798"/>
    </location>
</feature>
<dbReference type="InterPro" id="IPR057567">
    <property type="entry name" value="TPR_TTI1_C"/>
</dbReference>
<organism evidence="4 5">
    <name type="scientific">Plectosphaerella plurivora</name>
    <dbReference type="NCBI Taxonomy" id="936078"/>
    <lineage>
        <taxon>Eukaryota</taxon>
        <taxon>Fungi</taxon>
        <taxon>Dikarya</taxon>
        <taxon>Ascomycota</taxon>
        <taxon>Pezizomycotina</taxon>
        <taxon>Sordariomycetes</taxon>
        <taxon>Hypocreomycetidae</taxon>
        <taxon>Glomerellales</taxon>
        <taxon>Plectosphaerellaceae</taxon>
        <taxon>Plectosphaerella</taxon>
    </lineage>
</organism>
<dbReference type="Pfam" id="PF21547">
    <property type="entry name" value="TTI1"/>
    <property type="match status" value="1"/>
</dbReference>
<dbReference type="InterPro" id="IPR049362">
    <property type="entry name" value="TTI1_rpt"/>
</dbReference>
<feature type="domain" description="TTI1 N-terminal TPR" evidence="2">
    <location>
        <begin position="14"/>
        <end position="349"/>
    </location>
</feature>
<protein>
    <submittedName>
        <fullName evidence="4">HEAT repeat protein</fullName>
    </submittedName>
</protein>
<dbReference type="Gene3D" id="1.25.10.10">
    <property type="entry name" value="Leucine-rich Repeat Variant"/>
    <property type="match status" value="2"/>
</dbReference>
<sequence>MTSTSSTPARNEFFQQLKKYCVPISGHALRGDDGPEAIRELTELTEQLNLVIRRQLDLDPSVLNDKLADYVFFPLSHVLRHQVKHPARLIEACIRCTTMLISYGWKATVPPEMVEQLLILLTFIVGGVPGREDTHKPPEEVVVEALGCLAALITNASASPAAAASLVDAENIPSLGHAVTVVLESIIDGKTPEIKTQAISVLQAMFLGIKDHAALATFLPGVVSNLARLLATPAREKTRVLVGGIESLQKVLIAVLSDLRTRSILARPPADDEAQTEGKAGDKVLSASWLRATTMQIRLALVSVLKLRAYQSEQVRDAVGNLALALLDECHNTLENCASLLVETSIMLAPEEAPSFPALTSLSDLATIYPELGETIKATVYAWITGLPRVMQSADEEKKQRALQNVLKGTRLVAQLHLDSSTLDDAVSLALRESVSSLILSDRQKPAVHSISADLQVLGDRERSLSGAPAAEFPLVLLSQDSQSGTRNEMLALLSNVGNAAHQVKLSMEMLDYARESEGASQVSSFWLSFELTKAALHASSDIDAFFDFSSVTESFEDPKAALDELYAYSSSLLDAYGEPSEADWKMQAIALEVVAFAASQSKEAFRPELIDVLYPIATLLGSPEPGLRSHAITTLDMLAAYCGYTSVSELIVGNADYMVNSISLRMNTLDITPASTRVLIMMTRLTGPRLIPYLDDVVASIFAALDNYHGYPVFVESLFAVLKEVVEQGVKSTKLLEDGRETNTSGHRKQRPTATNIEDVLNLLDTRKRRKKEREDEDIAMAAISGHPSQPWGTETDGTADPADEEPSTELEKEKPPKTPTYILLEKVASLTQHYLTSPTPTLRKSLLDLLSSVSPALARDEDAFLPLVNAIWPVTISRLHDQEPFVVLAACNALAALCATAGDFLSSRVRTEWADGLGRWCRTKKDEALRKTSRTTQSRVSASPPSSLLLGVDATPSLSRGLGMLELRQAASVSSGDMAYGTGLGRFASAAQIWEAVVALLVAVVSHVRVPDDVFDEILALLAERLARDESVSSALEVVNADAVWFAMYERGMVSGVDAPRLDNVAFRPMEVFT</sequence>
<feature type="domain" description="TTI1 C-terminal TPR" evidence="3">
    <location>
        <begin position="722"/>
        <end position="914"/>
    </location>
</feature>
<comment type="caution">
    <text evidence="4">The sequence shown here is derived from an EMBL/GenBank/DDBJ whole genome shotgun (WGS) entry which is preliminary data.</text>
</comment>
<evidence type="ECO:0000259" key="3">
    <source>
        <dbReference type="Pfam" id="PF24181"/>
    </source>
</evidence>